<dbReference type="GO" id="GO:0050126">
    <property type="term" value="F:N-carbamoylputrescine amidase activity"/>
    <property type="evidence" value="ECO:0007669"/>
    <property type="project" value="TreeGrafter"/>
</dbReference>
<keyword evidence="1" id="KW-0378">Hydrolase</keyword>
<name>A0A081B964_9HYPH</name>
<accession>A0A081B964</accession>
<dbReference type="PANTHER" id="PTHR43674:SF2">
    <property type="entry name" value="BETA-UREIDOPROPIONASE"/>
    <property type="match status" value="1"/>
</dbReference>
<dbReference type="eggNOG" id="COG0388">
    <property type="taxonomic scope" value="Bacteria"/>
</dbReference>
<feature type="domain" description="CN hydrolase" evidence="2">
    <location>
        <begin position="3"/>
        <end position="265"/>
    </location>
</feature>
<gene>
    <name evidence="3" type="ORF">M2A_1081</name>
</gene>
<organism evidence="3 4">
    <name type="scientific">Tepidicaulis marinus</name>
    <dbReference type="NCBI Taxonomy" id="1333998"/>
    <lineage>
        <taxon>Bacteria</taxon>
        <taxon>Pseudomonadati</taxon>
        <taxon>Pseudomonadota</taxon>
        <taxon>Alphaproteobacteria</taxon>
        <taxon>Hyphomicrobiales</taxon>
        <taxon>Parvibaculaceae</taxon>
        <taxon>Tepidicaulis</taxon>
    </lineage>
</organism>
<dbReference type="AlphaFoldDB" id="A0A081B964"/>
<evidence type="ECO:0000313" key="4">
    <source>
        <dbReference type="Proteomes" id="UP000028702"/>
    </source>
</evidence>
<dbReference type="EMBL" id="BBIO01000004">
    <property type="protein sequence ID" value="GAK44582.1"/>
    <property type="molecule type" value="Genomic_DNA"/>
</dbReference>
<keyword evidence="4" id="KW-1185">Reference proteome</keyword>
<dbReference type="InterPro" id="IPR003010">
    <property type="entry name" value="C-N_Hydrolase"/>
</dbReference>
<evidence type="ECO:0000256" key="1">
    <source>
        <dbReference type="ARBA" id="ARBA00022801"/>
    </source>
</evidence>
<evidence type="ECO:0000313" key="3">
    <source>
        <dbReference type="EMBL" id="GAK44582.1"/>
    </source>
</evidence>
<proteinExistence type="predicted"/>
<dbReference type="STRING" id="1333998.M2A_1081"/>
<dbReference type="GO" id="GO:0033388">
    <property type="term" value="P:putrescine biosynthetic process from arginine"/>
    <property type="evidence" value="ECO:0007669"/>
    <property type="project" value="TreeGrafter"/>
</dbReference>
<dbReference type="PANTHER" id="PTHR43674">
    <property type="entry name" value="NITRILASE C965.09-RELATED"/>
    <property type="match status" value="1"/>
</dbReference>
<evidence type="ECO:0000259" key="2">
    <source>
        <dbReference type="Pfam" id="PF00795"/>
    </source>
</evidence>
<reference evidence="3 4" key="1">
    <citation type="submission" date="2014-07" db="EMBL/GenBank/DDBJ databases">
        <title>Tepidicaulis marinum gen. nov., sp. nov., a novel marine bacterium denitrifying nitrate to nitrous oxide strictly under microaerobic conditions.</title>
        <authorList>
            <person name="Takeuchi M."/>
            <person name="Yamagishi T."/>
            <person name="Kamagata Y."/>
            <person name="Oshima K."/>
            <person name="Hattori M."/>
            <person name="Katayama T."/>
            <person name="Hanada S."/>
            <person name="Tamaki H."/>
            <person name="Marumo K."/>
            <person name="Maeda H."/>
            <person name="Nedachi M."/>
            <person name="Iwasaki W."/>
            <person name="Suwa Y."/>
            <person name="Sakata S."/>
        </authorList>
    </citation>
    <scope>NUCLEOTIDE SEQUENCE [LARGE SCALE GENOMIC DNA]</scope>
    <source>
        <strain evidence="3 4">MA2</strain>
    </source>
</reference>
<sequence>MTRVAAIQMEAKVADLNFNIDQASRLIDEAGSKGAEIIALPEFFTTRIVYDERLFECSLPPENPALDMLKAKAAKYGAMIGGSYLEMRDGDVYNTYTLVEPDGTVHRHDKDRPTMVENAFYTGGSDDGYFETAMGPVGTAVCWELIRTATVRRLAGKVGLMMTGSHWWSAPGWNFWKSFERRFHKANGKAMEITPPRFASLVGAPLLHAGHTGMLEGGFLVLPGTRISVPTRTQLMGETQIIDGEGAVVARRHYTEGAGIVGGEIELGATSPKKAPPDRFWIPNLEGFPKALWLHQNPAGASVYRWAKRTGRLKTYDFSRNARP</sequence>
<dbReference type="Pfam" id="PF00795">
    <property type="entry name" value="CN_hydrolase"/>
    <property type="match status" value="1"/>
</dbReference>
<dbReference type="InterPro" id="IPR036526">
    <property type="entry name" value="C-N_Hydrolase_sf"/>
</dbReference>
<dbReference type="InterPro" id="IPR050345">
    <property type="entry name" value="Aliph_Amidase/BUP"/>
</dbReference>
<dbReference type="CDD" id="cd07197">
    <property type="entry name" value="nitrilase"/>
    <property type="match status" value="1"/>
</dbReference>
<comment type="caution">
    <text evidence="3">The sequence shown here is derived from an EMBL/GenBank/DDBJ whole genome shotgun (WGS) entry which is preliminary data.</text>
</comment>
<protein>
    <submittedName>
        <fullName evidence="3">Conserved protein</fullName>
    </submittedName>
</protein>
<dbReference type="Proteomes" id="UP000028702">
    <property type="component" value="Unassembled WGS sequence"/>
</dbReference>
<dbReference type="SUPFAM" id="SSF56317">
    <property type="entry name" value="Carbon-nitrogen hydrolase"/>
    <property type="match status" value="1"/>
</dbReference>
<dbReference type="RefSeq" id="WP_045444397.1">
    <property type="nucleotide sequence ID" value="NZ_BBIO01000004.1"/>
</dbReference>
<dbReference type="Gene3D" id="3.60.110.10">
    <property type="entry name" value="Carbon-nitrogen hydrolase"/>
    <property type="match status" value="1"/>
</dbReference>